<dbReference type="PANTHER" id="PTHR43140:SF1">
    <property type="entry name" value="TYPE I RESTRICTION ENZYME ECOKI SPECIFICITY SUBUNIT"/>
    <property type="match status" value="1"/>
</dbReference>
<organism evidence="3 4">
    <name type="scientific">Methanosarcina mazei (strain ATCC BAA-159 / DSM 3647 / Goe1 / Go1 / JCM 11833 / OCM 88)</name>
    <name type="common">Methanosarcina frisia</name>
    <dbReference type="NCBI Taxonomy" id="192952"/>
    <lineage>
        <taxon>Archaea</taxon>
        <taxon>Methanobacteriati</taxon>
        <taxon>Methanobacteriota</taxon>
        <taxon>Stenosarchaea group</taxon>
        <taxon>Methanomicrobia</taxon>
        <taxon>Methanosarcinales</taxon>
        <taxon>Methanosarcinaceae</taxon>
        <taxon>Methanosarcina</taxon>
    </lineage>
</organism>
<evidence type="ECO:0000256" key="2">
    <source>
        <dbReference type="ARBA" id="ARBA00023125"/>
    </source>
</evidence>
<protein>
    <submittedName>
        <fullName evidence="3">Type I restriction-modification system specificity subunit</fullName>
    </submittedName>
</protein>
<dbReference type="eggNOG" id="arCOG02626">
    <property type="taxonomic scope" value="Archaea"/>
</dbReference>
<dbReference type="Gene3D" id="3.90.220.20">
    <property type="entry name" value="DNA methylase specificity domains"/>
    <property type="match status" value="2"/>
</dbReference>
<accession>Q8PSU8</accession>
<dbReference type="Gene3D" id="1.10.287.1120">
    <property type="entry name" value="Bipartite methylase S protein"/>
    <property type="match status" value="1"/>
</dbReference>
<dbReference type="GeneID" id="1481320"/>
<dbReference type="RefSeq" id="WP_011034879.1">
    <property type="nucleotide sequence ID" value="NC_003901.1"/>
</dbReference>
<reference evidence="3 4" key="1">
    <citation type="journal article" date="2002" name="J. Mol. Microbiol. Biotechnol.">
        <title>The genome of Methanosarcina mazei: evidence for lateral gene transfer between Bacteria and Archaea.</title>
        <authorList>
            <person name="Deppenmeier U."/>
            <person name="Johann A."/>
            <person name="Hartsch T."/>
            <person name="Merkl R."/>
            <person name="Schmitz R.A."/>
            <person name="Martinez-Arias R."/>
            <person name="Henne A."/>
            <person name="Wiezer A."/>
            <person name="Baumer S."/>
            <person name="Jacobi C."/>
            <person name="Bruggemann H."/>
            <person name="Lienard T."/>
            <person name="Christmann A."/>
            <person name="Bomeke M."/>
            <person name="Steckel S."/>
            <person name="Bhattacharyya A."/>
            <person name="Lykidis A."/>
            <person name="Overbeek R."/>
            <person name="Klenk H.P."/>
            <person name="Gunsalus R.P."/>
            <person name="Fritz H.J."/>
            <person name="Gottschalk G."/>
        </authorList>
    </citation>
    <scope>NUCLEOTIDE SEQUENCE [LARGE SCALE GENOMIC DNA]</scope>
    <source>
        <strain evidence="4">ATCC BAA-159 / DSM 3647 / Goe1 / Go1 / JCM 11833 / OCM 88</strain>
    </source>
</reference>
<gene>
    <name evidence="3" type="ordered locus">MM_2978</name>
</gene>
<dbReference type="REBASE" id="6279">
    <property type="entry name" value="S.MmaGORF2981P"/>
</dbReference>
<dbReference type="AlphaFoldDB" id="Q8PSU8"/>
<dbReference type="EMBL" id="AE008384">
    <property type="protein sequence ID" value="AAM32674.1"/>
    <property type="molecule type" value="Genomic_DNA"/>
</dbReference>
<dbReference type="GO" id="GO:0003677">
    <property type="term" value="F:DNA binding"/>
    <property type="evidence" value="ECO:0007669"/>
    <property type="project" value="UniProtKB-KW"/>
</dbReference>
<evidence type="ECO:0000313" key="3">
    <source>
        <dbReference type="EMBL" id="AAM32674.1"/>
    </source>
</evidence>
<dbReference type="HOGENOM" id="CLU_021095_1_2_2"/>
<keyword evidence="2" id="KW-0238">DNA-binding</keyword>
<name>Q8PSU8_METMA</name>
<keyword evidence="1" id="KW-0680">Restriction system</keyword>
<dbReference type="KEGG" id="mma:MM_2978"/>
<dbReference type="InterPro" id="IPR044946">
    <property type="entry name" value="Restrct_endonuc_typeI_TRD_sf"/>
</dbReference>
<sequence length="460" mass="53190">MIHNLKPYPAYKDSGVPWLGEVPEHWKLKRTKTVLRERSQKGFPDEPLLAATQTKGVVRKELYENRTVLALKDLHLLKLVRVNDFVISLRSFQGGIEFAHEQGIISPAYTILYPVEAQNHGFLAWLFKSKPYIENLSLFVTGIREGQNIDYVKLSRSELPLPPFSEQSSIVRYLDHIDRRIRRYIHAKQKFIKLLEEQKQAIIHQSVTHGLDPNVKLKPSGLEWLGDVPEHWEVKPAKWYYHEIDERSSTGSEELLSVSHITGVTPRSEKNITMFMAESYVGYKLCRENDLVINTMWAWMAALGVAQQTGIVSYSYGVYRPIHKEAFLSQYIDLLLRTKPYVAEYICRSTGIHSSRLRLYPEQFLRIPIIRPPIVEQQAILDEIHNKTSELEHAINTSNQEISLLREYRTRLIADVVTGKLDVREAVTNLKDGVEEPEIEEYAEESITEELEEVIIECND</sequence>
<dbReference type="InterPro" id="IPR051212">
    <property type="entry name" value="Type-I_RE_S_subunit"/>
</dbReference>
<dbReference type="GO" id="GO:0009307">
    <property type="term" value="P:DNA restriction-modification system"/>
    <property type="evidence" value="ECO:0007669"/>
    <property type="project" value="UniProtKB-KW"/>
</dbReference>
<evidence type="ECO:0000256" key="1">
    <source>
        <dbReference type="ARBA" id="ARBA00022747"/>
    </source>
</evidence>
<evidence type="ECO:0000313" key="4">
    <source>
        <dbReference type="Proteomes" id="UP000000595"/>
    </source>
</evidence>
<dbReference type="Proteomes" id="UP000000595">
    <property type="component" value="Chromosome"/>
</dbReference>
<dbReference type="SUPFAM" id="SSF116734">
    <property type="entry name" value="DNA methylase specificity domain"/>
    <property type="match status" value="2"/>
</dbReference>
<dbReference type="PATRIC" id="fig|192952.21.peg.3458"/>
<proteinExistence type="predicted"/>
<dbReference type="PANTHER" id="PTHR43140">
    <property type="entry name" value="TYPE-1 RESTRICTION ENZYME ECOKI SPECIFICITY PROTEIN"/>
    <property type="match status" value="1"/>
</dbReference>